<organism evidence="5 6">
    <name type="scientific">Celeribacter ethanolicus</name>
    <dbReference type="NCBI Taxonomy" id="1758178"/>
    <lineage>
        <taxon>Bacteria</taxon>
        <taxon>Pseudomonadati</taxon>
        <taxon>Pseudomonadota</taxon>
        <taxon>Alphaproteobacteria</taxon>
        <taxon>Rhodobacterales</taxon>
        <taxon>Roseobacteraceae</taxon>
        <taxon>Celeribacter</taxon>
    </lineage>
</organism>
<dbReference type="GO" id="GO:0005829">
    <property type="term" value="C:cytosol"/>
    <property type="evidence" value="ECO:0007669"/>
    <property type="project" value="TreeGrafter"/>
</dbReference>
<dbReference type="PRINTS" id="PR00413">
    <property type="entry name" value="HADHALOGNASE"/>
</dbReference>
<proteinExistence type="inferred from homology"/>
<dbReference type="KEGG" id="ceh:CEW89_19395"/>
<protein>
    <recommendedName>
        <fullName evidence="4">phosphoglycolate phosphatase</fullName>
        <ecNumber evidence="4">3.1.3.18</ecNumber>
    </recommendedName>
</protein>
<dbReference type="Gene3D" id="1.10.150.240">
    <property type="entry name" value="Putative phosphatase, domain 2"/>
    <property type="match status" value="1"/>
</dbReference>
<evidence type="ECO:0000313" key="5">
    <source>
        <dbReference type="EMBL" id="ATG49547.1"/>
    </source>
</evidence>
<dbReference type="SUPFAM" id="SSF56784">
    <property type="entry name" value="HAD-like"/>
    <property type="match status" value="1"/>
</dbReference>
<evidence type="ECO:0000256" key="1">
    <source>
        <dbReference type="ARBA" id="ARBA00000830"/>
    </source>
</evidence>
<evidence type="ECO:0000256" key="2">
    <source>
        <dbReference type="ARBA" id="ARBA00004818"/>
    </source>
</evidence>
<dbReference type="Gene3D" id="3.40.50.1000">
    <property type="entry name" value="HAD superfamily/HAD-like"/>
    <property type="match status" value="1"/>
</dbReference>
<dbReference type="PANTHER" id="PTHR43434:SF1">
    <property type="entry name" value="PHOSPHOGLYCOLATE PHOSPHATASE"/>
    <property type="match status" value="1"/>
</dbReference>
<comment type="pathway">
    <text evidence="2">Organic acid metabolism; glycolate biosynthesis; glycolate from 2-phosphoglycolate: step 1/1.</text>
</comment>
<dbReference type="EMBL" id="CP022196">
    <property type="protein sequence ID" value="ATG49547.1"/>
    <property type="molecule type" value="Genomic_DNA"/>
</dbReference>
<reference evidence="5 6" key="1">
    <citation type="submission" date="2017-06" db="EMBL/GenBank/DDBJ databases">
        <title>Celeribacter sp. TSPH2 complete genome sequence.</title>
        <authorList>
            <person name="Woo J.-H."/>
            <person name="Kim H.-S."/>
        </authorList>
    </citation>
    <scope>NUCLEOTIDE SEQUENCE [LARGE SCALE GENOMIC DNA]</scope>
    <source>
        <strain evidence="5 6">TSPH2</strain>
    </source>
</reference>
<keyword evidence="6" id="KW-1185">Reference proteome</keyword>
<dbReference type="RefSeq" id="WP_096807014.1">
    <property type="nucleotide sequence ID" value="NZ_CP022196.1"/>
</dbReference>
<sequence length="235" mass="23996">MREIGSEIGAVLFDKDGTLMDFQESWGPWAASVIARICGADAGLSAAVAEALGFDRGVQRFHPDSAVIAGTPQEVLDLLSPFFPEAAPDRLLSWLEPDPAAFVPAPVAGLATTCAALRARGLALGVVTNDFEAAGHDHLRRMGVAEFFGTVVGYDSGFGGKPEPGPCLGAADRLGVSAGACVMVGDSLHDLEAAARAGMIPVAVLTGVAGAAALAPYAEVVLGSVADLPEWLSGR</sequence>
<dbReference type="NCBIfam" id="TIGR01549">
    <property type="entry name" value="HAD-SF-IA-v1"/>
    <property type="match status" value="1"/>
</dbReference>
<evidence type="ECO:0000256" key="4">
    <source>
        <dbReference type="ARBA" id="ARBA00013078"/>
    </source>
</evidence>
<dbReference type="SFLD" id="SFLDS00003">
    <property type="entry name" value="Haloacid_Dehalogenase"/>
    <property type="match status" value="1"/>
</dbReference>
<accession>A0A291GH86</accession>
<dbReference type="InterPro" id="IPR036412">
    <property type="entry name" value="HAD-like_sf"/>
</dbReference>
<dbReference type="InterPro" id="IPR023198">
    <property type="entry name" value="PGP-like_dom2"/>
</dbReference>
<dbReference type="AlphaFoldDB" id="A0A291GH86"/>
<dbReference type="Pfam" id="PF00702">
    <property type="entry name" value="Hydrolase"/>
    <property type="match status" value="1"/>
</dbReference>
<comment type="similarity">
    <text evidence="3">Belongs to the HAD-like hydrolase superfamily. CbbY/CbbZ/Gph/YieH family.</text>
</comment>
<dbReference type="SFLD" id="SFLDG01129">
    <property type="entry name" value="C1.5:_HAD__Beta-PGM__Phosphata"/>
    <property type="match status" value="1"/>
</dbReference>
<dbReference type="GO" id="GO:0006281">
    <property type="term" value="P:DNA repair"/>
    <property type="evidence" value="ECO:0007669"/>
    <property type="project" value="TreeGrafter"/>
</dbReference>
<dbReference type="OrthoDB" id="9797743at2"/>
<dbReference type="EC" id="3.1.3.18" evidence="4"/>
<dbReference type="Proteomes" id="UP000217935">
    <property type="component" value="Chromosome"/>
</dbReference>
<dbReference type="InterPro" id="IPR023214">
    <property type="entry name" value="HAD_sf"/>
</dbReference>
<comment type="catalytic activity">
    <reaction evidence="1">
        <text>2-phosphoglycolate + H2O = glycolate + phosphate</text>
        <dbReference type="Rhea" id="RHEA:14369"/>
        <dbReference type="ChEBI" id="CHEBI:15377"/>
        <dbReference type="ChEBI" id="CHEBI:29805"/>
        <dbReference type="ChEBI" id="CHEBI:43474"/>
        <dbReference type="ChEBI" id="CHEBI:58033"/>
        <dbReference type="EC" id="3.1.3.18"/>
    </reaction>
</comment>
<evidence type="ECO:0000313" key="6">
    <source>
        <dbReference type="Proteomes" id="UP000217935"/>
    </source>
</evidence>
<dbReference type="STRING" id="1758178.GCA_001550095_00920"/>
<gene>
    <name evidence="5" type="ORF">CEW89_19395</name>
</gene>
<dbReference type="PANTHER" id="PTHR43434">
    <property type="entry name" value="PHOSPHOGLYCOLATE PHOSPHATASE"/>
    <property type="match status" value="1"/>
</dbReference>
<name>A0A291GH86_9RHOB</name>
<dbReference type="InterPro" id="IPR006439">
    <property type="entry name" value="HAD-SF_hydro_IA"/>
</dbReference>
<evidence type="ECO:0000256" key="3">
    <source>
        <dbReference type="ARBA" id="ARBA00006171"/>
    </source>
</evidence>
<dbReference type="InterPro" id="IPR050155">
    <property type="entry name" value="HAD-like_hydrolase_sf"/>
</dbReference>
<dbReference type="GO" id="GO:0008967">
    <property type="term" value="F:phosphoglycolate phosphatase activity"/>
    <property type="evidence" value="ECO:0007669"/>
    <property type="project" value="UniProtKB-EC"/>
</dbReference>